<dbReference type="SMART" id="SM00116">
    <property type="entry name" value="CBS"/>
    <property type="match status" value="2"/>
</dbReference>
<dbReference type="SUPFAM" id="SSF54631">
    <property type="entry name" value="CBS-domain pair"/>
    <property type="match status" value="1"/>
</dbReference>
<dbReference type="AlphaFoldDB" id="A0A508A162"/>
<dbReference type="Pfam" id="PF03445">
    <property type="entry name" value="DUF294"/>
    <property type="match status" value="1"/>
</dbReference>
<dbReference type="PROSITE" id="PS50042">
    <property type="entry name" value="CNMP_BINDING_3"/>
    <property type="match status" value="1"/>
</dbReference>
<dbReference type="PANTHER" id="PTHR43080:SF2">
    <property type="entry name" value="CBS DOMAIN-CONTAINING PROTEIN"/>
    <property type="match status" value="1"/>
</dbReference>
<feature type="domain" description="CBS" evidence="5">
    <location>
        <begin position="236"/>
        <end position="295"/>
    </location>
</feature>
<evidence type="ECO:0000256" key="1">
    <source>
        <dbReference type="ARBA" id="ARBA00004496"/>
    </source>
</evidence>
<dbReference type="Gene3D" id="2.60.120.10">
    <property type="entry name" value="Jelly Rolls"/>
    <property type="match status" value="1"/>
</dbReference>
<dbReference type="Gene3D" id="3.10.580.10">
    <property type="entry name" value="CBS-domain"/>
    <property type="match status" value="1"/>
</dbReference>
<dbReference type="SUPFAM" id="SSF51206">
    <property type="entry name" value="cAMP-binding domain-like"/>
    <property type="match status" value="1"/>
</dbReference>
<dbReference type="PROSITE" id="PS51371">
    <property type="entry name" value="CBS"/>
    <property type="match status" value="2"/>
</dbReference>
<dbReference type="EMBL" id="VICE01000095">
    <property type="protein sequence ID" value="TQD43589.1"/>
    <property type="molecule type" value="Genomic_DNA"/>
</dbReference>
<dbReference type="InterPro" id="IPR051257">
    <property type="entry name" value="Diverse_CBS-Domain"/>
</dbReference>
<keyword evidence="7" id="KW-1185">Reference proteome</keyword>
<organism evidence="6 7">
    <name type="scientific">Marilutibacter aestuarii</name>
    <dbReference type="NCBI Taxonomy" id="1706195"/>
    <lineage>
        <taxon>Bacteria</taxon>
        <taxon>Pseudomonadati</taxon>
        <taxon>Pseudomonadota</taxon>
        <taxon>Gammaproteobacteria</taxon>
        <taxon>Lysobacterales</taxon>
        <taxon>Lysobacteraceae</taxon>
        <taxon>Marilutibacter</taxon>
    </lineage>
</organism>
<dbReference type="InterPro" id="IPR005105">
    <property type="entry name" value="GlnD_Uridyltrans_N"/>
</dbReference>
<comment type="caution">
    <text evidence="6">The sequence shown here is derived from an EMBL/GenBank/DDBJ whole genome shotgun (WGS) entry which is preliminary data.</text>
</comment>
<dbReference type="InterPro" id="IPR018821">
    <property type="entry name" value="DUF294_put_nucleoTrafse_sb-bd"/>
</dbReference>
<evidence type="ECO:0000256" key="2">
    <source>
        <dbReference type="ARBA" id="ARBA00023122"/>
    </source>
</evidence>
<evidence type="ECO:0000313" key="7">
    <source>
        <dbReference type="Proteomes" id="UP000318212"/>
    </source>
</evidence>
<protein>
    <submittedName>
        <fullName evidence="6">Cyclic nucleotide-binding/CBS domain-containing protein</fullName>
    </submittedName>
</protein>
<dbReference type="Proteomes" id="UP000318212">
    <property type="component" value="Unassembled WGS sequence"/>
</dbReference>
<name>A0A508A162_9GAMM</name>
<evidence type="ECO:0000259" key="4">
    <source>
        <dbReference type="PROSITE" id="PS50042"/>
    </source>
</evidence>
<evidence type="ECO:0000259" key="5">
    <source>
        <dbReference type="PROSITE" id="PS51371"/>
    </source>
</evidence>
<proteinExistence type="predicted"/>
<dbReference type="CDD" id="cd05401">
    <property type="entry name" value="NT_GlnE_GlnD_like"/>
    <property type="match status" value="1"/>
</dbReference>
<dbReference type="OrthoDB" id="9808528at2"/>
<dbReference type="GO" id="GO:0005737">
    <property type="term" value="C:cytoplasm"/>
    <property type="evidence" value="ECO:0007669"/>
    <property type="project" value="UniProtKB-SubCell"/>
</dbReference>
<keyword evidence="2 3" id="KW-0129">CBS domain</keyword>
<feature type="domain" description="CBS" evidence="5">
    <location>
        <begin position="160"/>
        <end position="228"/>
    </location>
</feature>
<feature type="domain" description="Cyclic nucleotide-binding" evidence="4">
    <location>
        <begin position="25"/>
        <end position="126"/>
    </location>
</feature>
<dbReference type="InterPro" id="IPR018490">
    <property type="entry name" value="cNMP-bd_dom_sf"/>
</dbReference>
<dbReference type="InterPro" id="IPR000595">
    <property type="entry name" value="cNMP-bd_dom"/>
</dbReference>
<dbReference type="Pfam" id="PF00027">
    <property type="entry name" value="cNMP_binding"/>
    <property type="match status" value="1"/>
</dbReference>
<gene>
    <name evidence="6" type="ORF">FKV25_10175</name>
</gene>
<dbReference type="InterPro" id="IPR046342">
    <property type="entry name" value="CBS_dom_sf"/>
</dbReference>
<dbReference type="Pfam" id="PF10335">
    <property type="entry name" value="DUF294_C"/>
    <property type="match status" value="1"/>
</dbReference>
<evidence type="ECO:0000256" key="3">
    <source>
        <dbReference type="PROSITE-ProRule" id="PRU00703"/>
    </source>
</evidence>
<dbReference type="GO" id="GO:0008773">
    <property type="term" value="F:[protein-PII] uridylyltransferase activity"/>
    <property type="evidence" value="ECO:0007669"/>
    <property type="project" value="InterPro"/>
</dbReference>
<dbReference type="InterPro" id="IPR014710">
    <property type="entry name" value="RmlC-like_jellyroll"/>
</dbReference>
<dbReference type="Pfam" id="PF00571">
    <property type="entry name" value="CBS"/>
    <property type="match status" value="2"/>
</dbReference>
<reference evidence="6 7" key="1">
    <citation type="submission" date="2019-06" db="EMBL/GenBank/DDBJ databases">
        <title>Lysobacter alkalisoli sp. nov. isolated from saline soil.</title>
        <authorList>
            <person name="Sun J.-Q."/>
            <person name="Xu L."/>
        </authorList>
    </citation>
    <scope>NUCLEOTIDE SEQUENCE [LARGE SCALE GENOMIC DNA]</scope>
    <source>
        <strain evidence="6 7">JCM 31130</strain>
    </source>
</reference>
<accession>A0A508A162</accession>
<dbReference type="CDD" id="cd00038">
    <property type="entry name" value="CAP_ED"/>
    <property type="match status" value="1"/>
</dbReference>
<dbReference type="InterPro" id="IPR000644">
    <property type="entry name" value="CBS_dom"/>
</dbReference>
<evidence type="ECO:0000313" key="6">
    <source>
        <dbReference type="EMBL" id="TQD43589.1"/>
    </source>
</evidence>
<comment type="subcellular location">
    <subcellularLocation>
        <location evidence="1">Cytoplasm</location>
    </subcellularLocation>
</comment>
<sequence>MQASLRSGRLQAMDSVPGLDLSQPPFDLLDAGQQARLRAAVDMGFHPAGTTILTAGSDSPHVHVILKGVVRAWDERSEGATLFADFGPGDLFGAWAVIAGRARHRYVAEEDVLDFLVPAGVFRQLLADNPAFAAFFHEGLSLKRRIAAGDQQPSELSELMLTRVRDAQLAPAVRIAAATPIREAASRMREARVDCLLVEGRREADADPLGIVTRTDLLDALALDARPPDAAVGPLARRPVIAVRANDVLFQALVTMTEHHIERVLVDDDAEGVLGTLGMAEVLAHYASHSHLISLRLERAATLDDVSAAAREMTTLVRHLHAQGARMSYLMELVSALNGRILGHVFDAVVPAALRDRACLLALGSEGRREQILKTDQDNALVLEDGFEWDGLADAMQRFGDALADIGYPPCPGGVMVRNPAWRLSVDGWRDRIEHWRHDRDPESAMALSIALDARPVAGNPALFEPVGAAMRALGRDEILLRELARSTLAFSTPLTLFGRMRGSAEGIDLKKGGIFPLVHGIRVLALRHGVSRHNSFDRCAALMQAGALSSELGRDVPQALAVMMRMRLGAQLQALADGRDADNRVDPARLRRLDRELLRDALRVVNAFKDHLRDSFQLRAG</sequence>
<dbReference type="PANTHER" id="PTHR43080">
    <property type="entry name" value="CBS DOMAIN-CONTAINING PROTEIN CBSX3, MITOCHONDRIAL"/>
    <property type="match status" value="1"/>
</dbReference>